<evidence type="ECO:0000256" key="7">
    <source>
        <dbReference type="RuleBase" id="RU363032"/>
    </source>
</evidence>
<dbReference type="AlphaFoldDB" id="A0A095AWA6"/>
<dbReference type="PATRIC" id="fig|104102.7.peg.3182"/>
<comment type="caution">
    <text evidence="9">The sequence shown here is derived from an EMBL/GenBank/DDBJ whole genome shotgun (WGS) entry which is preliminary data.</text>
</comment>
<keyword evidence="5 7" id="KW-1133">Transmembrane helix</keyword>
<dbReference type="InterPro" id="IPR045621">
    <property type="entry name" value="BPD_transp_1_N"/>
</dbReference>
<evidence type="ECO:0000256" key="5">
    <source>
        <dbReference type="ARBA" id="ARBA00022989"/>
    </source>
</evidence>
<feature type="transmembrane region" description="Helical" evidence="7">
    <location>
        <begin position="237"/>
        <end position="263"/>
    </location>
</feature>
<gene>
    <name evidence="9" type="ORF">AtDm6_3228</name>
    <name evidence="10" type="ORF">HC62_17480</name>
</gene>
<evidence type="ECO:0000313" key="10">
    <source>
        <dbReference type="EMBL" id="OUI87326.1"/>
    </source>
</evidence>
<dbReference type="Gene3D" id="1.10.3720.10">
    <property type="entry name" value="MetI-like"/>
    <property type="match status" value="1"/>
</dbReference>
<dbReference type="GO" id="GO:0005886">
    <property type="term" value="C:plasma membrane"/>
    <property type="evidence" value="ECO:0007669"/>
    <property type="project" value="UniProtKB-SubCell"/>
</dbReference>
<name>A0A095AWA6_9PROT</name>
<comment type="similarity">
    <text evidence="7">Belongs to the binding-protein-dependent transport system permease family.</text>
</comment>
<feature type="transmembrane region" description="Helical" evidence="7">
    <location>
        <begin position="179"/>
        <end position="199"/>
    </location>
</feature>
<organism evidence="9 11">
    <name type="scientific">Acetobacter tropicalis</name>
    <dbReference type="NCBI Taxonomy" id="104102"/>
    <lineage>
        <taxon>Bacteria</taxon>
        <taxon>Pseudomonadati</taxon>
        <taxon>Pseudomonadota</taxon>
        <taxon>Alphaproteobacteria</taxon>
        <taxon>Acetobacterales</taxon>
        <taxon>Acetobacteraceae</taxon>
        <taxon>Acetobacter</taxon>
    </lineage>
</organism>
<dbReference type="PANTHER" id="PTHR43163">
    <property type="entry name" value="DIPEPTIDE TRANSPORT SYSTEM PERMEASE PROTEIN DPPB-RELATED"/>
    <property type="match status" value="1"/>
</dbReference>
<evidence type="ECO:0000256" key="2">
    <source>
        <dbReference type="ARBA" id="ARBA00022448"/>
    </source>
</evidence>
<keyword evidence="11" id="KW-1185">Reference proteome</keyword>
<feature type="domain" description="ABC transmembrane type-1" evidence="8">
    <location>
        <begin position="107"/>
        <end position="306"/>
    </location>
</feature>
<feature type="transmembrane region" description="Helical" evidence="7">
    <location>
        <begin position="113"/>
        <end position="133"/>
    </location>
</feature>
<dbReference type="Proteomes" id="UP000194565">
    <property type="component" value="Unassembled WGS sequence"/>
</dbReference>
<proteinExistence type="inferred from homology"/>
<evidence type="ECO:0000256" key="6">
    <source>
        <dbReference type="ARBA" id="ARBA00023136"/>
    </source>
</evidence>
<dbReference type="EMBL" id="JOKM01000104">
    <property type="protein sequence ID" value="KGB21068.1"/>
    <property type="molecule type" value="Genomic_DNA"/>
</dbReference>
<evidence type="ECO:0000256" key="1">
    <source>
        <dbReference type="ARBA" id="ARBA00004651"/>
    </source>
</evidence>
<keyword evidence="2 7" id="KW-0813">Transport</keyword>
<dbReference type="Proteomes" id="UP000029448">
    <property type="component" value="Unassembled WGS sequence"/>
</dbReference>
<feature type="transmembrane region" description="Helical" evidence="7">
    <location>
        <begin position="21"/>
        <end position="40"/>
    </location>
</feature>
<evidence type="ECO:0000256" key="3">
    <source>
        <dbReference type="ARBA" id="ARBA00022475"/>
    </source>
</evidence>
<dbReference type="Pfam" id="PF19300">
    <property type="entry name" value="BPD_transp_1_N"/>
    <property type="match status" value="1"/>
</dbReference>
<reference evidence="10 12" key="2">
    <citation type="submission" date="2014-06" db="EMBL/GenBank/DDBJ databases">
        <authorList>
            <person name="Ju J."/>
            <person name="Zhang J."/>
        </authorList>
    </citation>
    <scope>NUCLEOTIDE SEQUENCE [LARGE SCALE GENOMIC DNA]</scope>
    <source>
        <strain evidence="10">DmW_042</strain>
    </source>
</reference>
<dbReference type="PANTHER" id="PTHR43163:SF6">
    <property type="entry name" value="DIPEPTIDE TRANSPORT SYSTEM PERMEASE PROTEIN DPPB-RELATED"/>
    <property type="match status" value="1"/>
</dbReference>
<dbReference type="CDD" id="cd06261">
    <property type="entry name" value="TM_PBP2"/>
    <property type="match status" value="1"/>
</dbReference>
<dbReference type="EMBL" id="JOMM01000008">
    <property type="protein sequence ID" value="OUI87326.1"/>
    <property type="molecule type" value="Genomic_DNA"/>
</dbReference>
<accession>A0A095AWA6</accession>
<evidence type="ECO:0000313" key="12">
    <source>
        <dbReference type="Proteomes" id="UP000194565"/>
    </source>
</evidence>
<evidence type="ECO:0000313" key="9">
    <source>
        <dbReference type="EMBL" id="KGB21068.1"/>
    </source>
</evidence>
<evidence type="ECO:0000256" key="4">
    <source>
        <dbReference type="ARBA" id="ARBA00022692"/>
    </source>
</evidence>
<sequence>MTIFQETGWFFLKKALIRIGGACLVLFAAATLTFIALHLAPGDPVTAILGGSANPTPETIQEIRQEYGLDQPIMVQYGLHVWRVLSGQLGSSFSQHMPVTDVLWQQAPHTLKLMLASLITSWVFAVLSVTLSARKPIFDSAFSSLETLFAGLPQFWIGIMLLWLFAYQLGLLPPAGTHGFSSLILPTLSLAIPLGGFLAQVMRESFKTTLDQPFVLTARSRGVSDNSVRFRHVLRHALLPGVSLSTWAIGALVGNVVPVEVVFSRQGLGRQLFLAVSMHDMPLVTGIILFIALVYVLASFLADVLYVIIDPRIQEARV</sequence>
<dbReference type="SUPFAM" id="SSF161098">
    <property type="entry name" value="MetI-like"/>
    <property type="match status" value="1"/>
</dbReference>
<comment type="subcellular location">
    <subcellularLocation>
        <location evidence="1 7">Cell membrane</location>
        <topology evidence="1 7">Multi-pass membrane protein</topology>
    </subcellularLocation>
</comment>
<feature type="transmembrane region" description="Helical" evidence="7">
    <location>
        <begin position="145"/>
        <end position="167"/>
    </location>
</feature>
<evidence type="ECO:0000313" key="11">
    <source>
        <dbReference type="Proteomes" id="UP000029448"/>
    </source>
</evidence>
<reference evidence="9 11" key="1">
    <citation type="submission" date="2014-06" db="EMBL/GenBank/DDBJ databases">
        <title>Functional and comparative genomic analyses of the Drosophila gut microbiota identify candidate symbiosis factors.</title>
        <authorList>
            <person name="Newell P.D."/>
            <person name="Chaston J.M."/>
            <person name="Douglas A.E."/>
        </authorList>
    </citation>
    <scope>NUCLEOTIDE SEQUENCE [LARGE SCALE GENOMIC DNA]</scope>
    <source>
        <strain evidence="9 11">DmCS_006</strain>
    </source>
</reference>
<keyword evidence="3" id="KW-1003">Cell membrane</keyword>
<dbReference type="STRING" id="104102.AtDm6_3228"/>
<keyword evidence="6 7" id="KW-0472">Membrane</keyword>
<evidence type="ECO:0000259" key="8">
    <source>
        <dbReference type="PROSITE" id="PS50928"/>
    </source>
</evidence>
<dbReference type="Pfam" id="PF00528">
    <property type="entry name" value="BPD_transp_1"/>
    <property type="match status" value="1"/>
</dbReference>
<dbReference type="InterPro" id="IPR035906">
    <property type="entry name" value="MetI-like_sf"/>
</dbReference>
<dbReference type="PROSITE" id="PS50928">
    <property type="entry name" value="ABC_TM1"/>
    <property type="match status" value="1"/>
</dbReference>
<feature type="transmembrane region" description="Helical" evidence="7">
    <location>
        <begin position="283"/>
        <end position="309"/>
    </location>
</feature>
<dbReference type="InterPro" id="IPR000515">
    <property type="entry name" value="MetI-like"/>
</dbReference>
<keyword evidence="4 7" id="KW-0812">Transmembrane</keyword>
<protein>
    <submittedName>
        <fullName evidence="10">ABC transporter permease</fullName>
    </submittedName>
    <submittedName>
        <fullName evidence="9">Oligopeptide transport system permease protein OppB</fullName>
    </submittedName>
</protein>
<dbReference type="GO" id="GO:0071916">
    <property type="term" value="F:dipeptide transmembrane transporter activity"/>
    <property type="evidence" value="ECO:0007669"/>
    <property type="project" value="TreeGrafter"/>
</dbReference>